<keyword evidence="2" id="KW-1185">Reference proteome</keyword>
<dbReference type="AlphaFoldDB" id="A0AA35WQC9"/>
<dbReference type="EMBL" id="CASHTH010001958">
    <property type="protein sequence ID" value="CAI8022452.1"/>
    <property type="molecule type" value="Genomic_DNA"/>
</dbReference>
<organism evidence="1 2">
    <name type="scientific">Geodia barretti</name>
    <name type="common">Barrett's horny sponge</name>
    <dbReference type="NCBI Taxonomy" id="519541"/>
    <lineage>
        <taxon>Eukaryota</taxon>
        <taxon>Metazoa</taxon>
        <taxon>Porifera</taxon>
        <taxon>Demospongiae</taxon>
        <taxon>Heteroscleromorpha</taxon>
        <taxon>Tetractinellida</taxon>
        <taxon>Astrophorina</taxon>
        <taxon>Geodiidae</taxon>
        <taxon>Geodia</taxon>
    </lineage>
</organism>
<accession>A0AA35WQC9</accession>
<name>A0AA35WQC9_GEOBA</name>
<proteinExistence type="predicted"/>
<gene>
    <name evidence="1" type="ORF">GBAR_LOCUS13187</name>
</gene>
<dbReference type="Proteomes" id="UP001174909">
    <property type="component" value="Unassembled WGS sequence"/>
</dbReference>
<evidence type="ECO:0000313" key="1">
    <source>
        <dbReference type="EMBL" id="CAI8022452.1"/>
    </source>
</evidence>
<protein>
    <submittedName>
        <fullName evidence="1">Uncharacterized protein</fullName>
    </submittedName>
</protein>
<comment type="caution">
    <text evidence="1">The sequence shown here is derived from an EMBL/GenBank/DDBJ whole genome shotgun (WGS) entry which is preliminary data.</text>
</comment>
<sequence>MRTFLADKSRWMMGGHRSCRDMTKHWRKGSLHNST</sequence>
<evidence type="ECO:0000313" key="2">
    <source>
        <dbReference type="Proteomes" id="UP001174909"/>
    </source>
</evidence>
<reference evidence="1" key="1">
    <citation type="submission" date="2023-03" db="EMBL/GenBank/DDBJ databases">
        <authorList>
            <person name="Steffen K."/>
            <person name="Cardenas P."/>
        </authorList>
    </citation>
    <scope>NUCLEOTIDE SEQUENCE</scope>
</reference>